<reference evidence="1 2" key="1">
    <citation type="journal article" date="2009" name="Stand. Genomic Sci.">
        <title>Complete genome sequence of Streptobacillus moniliformis type strain (9901T).</title>
        <authorList>
            <person name="Nolan M."/>
            <person name="Gronow S."/>
            <person name="Lapidus A."/>
            <person name="Ivanova N."/>
            <person name="Copeland A."/>
            <person name="Lucas S."/>
            <person name="Del Rio T.G."/>
            <person name="Chen F."/>
            <person name="Tice H."/>
            <person name="Pitluck S."/>
            <person name="Cheng J.F."/>
            <person name="Sims D."/>
            <person name="Meincke L."/>
            <person name="Bruce D."/>
            <person name="Goodwin L."/>
            <person name="Brettin T."/>
            <person name="Han C."/>
            <person name="Detter J.C."/>
            <person name="Ovchinikova G."/>
            <person name="Pati A."/>
            <person name="Mavromatis K."/>
            <person name="Mikhailova N."/>
            <person name="Chen A."/>
            <person name="Palaniappan K."/>
            <person name="Land M."/>
            <person name="Hauser L."/>
            <person name="Chang Y.J."/>
            <person name="Jeffries C.D."/>
            <person name="Rohde M."/>
            <person name="Sproer C."/>
            <person name="Goker M."/>
            <person name="Bristow J."/>
            <person name="Eisen J.A."/>
            <person name="Markowitz V."/>
            <person name="Hugenholtz P."/>
            <person name="Kyrpides N.C."/>
            <person name="Klenk H.P."/>
            <person name="Chain P."/>
        </authorList>
    </citation>
    <scope>NUCLEOTIDE SEQUENCE [LARGE SCALE GENOMIC DNA]</scope>
    <source>
        <strain evidence="2">ATCC 14647 / DSM 12112 / NCTC 10651 / 9901</strain>
    </source>
</reference>
<dbReference type="PANTHER" id="PTHR34387">
    <property type="entry name" value="SLR1258 PROTEIN"/>
    <property type="match status" value="1"/>
</dbReference>
<evidence type="ECO:0000313" key="1">
    <source>
        <dbReference type="EMBL" id="ACZ00780.1"/>
    </source>
</evidence>
<sequence length="663" mass="77727">MKKIYILLTLMVGLNILGQEINISTKQKVEKEIIADTALINFKLRLEGKNLEKTRSINREKLNEFFIKLNKNGIKFDNIETNLISDKKFSKLKEEKENGYETNMTFSIKSDNINDPLIINQLEKISAIGYKMNKGVITFKLSASGKTKKDTYNKINEKIKILKKNIGRDFDFVFSDSYKKVERIDETYYEVENDFSLKLRDLSKINKLIEIASKLNVEIDNDIEYSVSNLKEKYLDMYEDAYVKARQKAKLLMMKDYEIKNVKSINENRYLVDELERKINIANDVAEYAMPVSAASYKNKRLELERAEVKTDDLEISIPKVKLQNELTVEFIASDGKEDIKYVNELNLYSSFSKDIKADIVDLEISINTKSNKSMIDSNNKNAKVFDKLKKLLLAAKISYETIENISFDTKKYESYEKKLGKVIKNEQQATFDIKVGKINTSNYQKFLELINNDKITMYTNNNELFFEIKESSKTVNEAYNLANKRYNNLKVELVKLGIDINLEQYYNTALIEREERNEKITNYITNNKLRIITKDISNLSLMISILRELGIEVSYINYGLDNIEKYKKVLYDELLNDLKNKEDRFNKLENIETKGFKSIKDNENEMYKYYDRDRLMFNRNNYEYNLNISNEAIIKSAKENPYKIFVKPYKANMVLEAIINLK</sequence>
<keyword evidence="2" id="KW-1185">Reference proteome</keyword>
<dbReference type="GeneID" id="29673566"/>
<gene>
    <name evidence="1" type="ordered locus">Smon_0296</name>
</gene>
<organism evidence="1 2">
    <name type="scientific">Streptobacillus moniliformis (strain ATCC 14647 / DSM 12112 / NCTC 10651 / 9901)</name>
    <dbReference type="NCBI Taxonomy" id="519441"/>
    <lineage>
        <taxon>Bacteria</taxon>
        <taxon>Fusobacteriati</taxon>
        <taxon>Fusobacteriota</taxon>
        <taxon>Fusobacteriia</taxon>
        <taxon>Fusobacteriales</taxon>
        <taxon>Leptotrichiaceae</taxon>
        <taxon>Streptobacillus</taxon>
    </lineage>
</organism>
<dbReference type="GO" id="GO:0006974">
    <property type="term" value="P:DNA damage response"/>
    <property type="evidence" value="ECO:0007669"/>
    <property type="project" value="TreeGrafter"/>
</dbReference>
<dbReference type="KEGG" id="smf:Smon_0296"/>
<protein>
    <submittedName>
        <fullName evidence="1">Uncharacterized protein</fullName>
    </submittedName>
</protein>
<proteinExistence type="predicted"/>
<dbReference type="Pfam" id="PF04402">
    <property type="entry name" value="SIMPL"/>
    <property type="match status" value="2"/>
</dbReference>
<dbReference type="Gene3D" id="3.30.70.2970">
    <property type="entry name" value="Protein of unknown function (DUF541), domain 2"/>
    <property type="match status" value="1"/>
</dbReference>
<name>D1AWV4_STRM9</name>
<dbReference type="Proteomes" id="UP000002072">
    <property type="component" value="Chromosome"/>
</dbReference>
<dbReference type="InterPro" id="IPR052022">
    <property type="entry name" value="26kDa_periplasmic_antigen"/>
</dbReference>
<dbReference type="HOGENOM" id="CLU_413822_0_0_0"/>
<dbReference type="RefSeq" id="WP_012858337.1">
    <property type="nucleotide sequence ID" value="NC_013515.1"/>
</dbReference>
<dbReference type="STRING" id="519441.Smon_0296"/>
<accession>D1AWV4</accession>
<dbReference type="EMBL" id="CP001779">
    <property type="protein sequence ID" value="ACZ00780.1"/>
    <property type="molecule type" value="Genomic_DNA"/>
</dbReference>
<dbReference type="PANTHER" id="PTHR34387:SF2">
    <property type="entry name" value="SLR1258 PROTEIN"/>
    <property type="match status" value="1"/>
</dbReference>
<dbReference type="InterPro" id="IPR007497">
    <property type="entry name" value="SIMPL/DUF541"/>
</dbReference>
<evidence type="ECO:0000313" key="2">
    <source>
        <dbReference type="Proteomes" id="UP000002072"/>
    </source>
</evidence>
<dbReference type="AlphaFoldDB" id="D1AWV4"/>
<dbReference type="OrthoDB" id="94851at2"/>
<dbReference type="eggNOG" id="COG2968">
    <property type="taxonomic scope" value="Bacteria"/>
</dbReference>